<feature type="compositionally biased region" description="Polar residues" evidence="1">
    <location>
        <begin position="47"/>
        <end position="61"/>
    </location>
</feature>
<gene>
    <name evidence="2" type="ORF">TIFTF001_022286</name>
</gene>
<organism evidence="2 3">
    <name type="scientific">Ficus carica</name>
    <name type="common">Common fig</name>
    <dbReference type="NCBI Taxonomy" id="3494"/>
    <lineage>
        <taxon>Eukaryota</taxon>
        <taxon>Viridiplantae</taxon>
        <taxon>Streptophyta</taxon>
        <taxon>Embryophyta</taxon>
        <taxon>Tracheophyta</taxon>
        <taxon>Spermatophyta</taxon>
        <taxon>Magnoliopsida</taxon>
        <taxon>eudicotyledons</taxon>
        <taxon>Gunneridae</taxon>
        <taxon>Pentapetalae</taxon>
        <taxon>rosids</taxon>
        <taxon>fabids</taxon>
        <taxon>Rosales</taxon>
        <taxon>Moraceae</taxon>
        <taxon>Ficeae</taxon>
        <taxon>Ficus</taxon>
    </lineage>
</organism>
<name>A0AA88AIE1_FICCA</name>
<feature type="region of interest" description="Disordered" evidence="1">
    <location>
        <begin position="34"/>
        <end position="91"/>
    </location>
</feature>
<dbReference type="AlphaFoldDB" id="A0AA88AIE1"/>
<comment type="caution">
    <text evidence="2">The sequence shown here is derived from an EMBL/GenBank/DDBJ whole genome shotgun (WGS) entry which is preliminary data.</text>
</comment>
<evidence type="ECO:0000313" key="3">
    <source>
        <dbReference type="Proteomes" id="UP001187192"/>
    </source>
</evidence>
<accession>A0AA88AIE1</accession>
<protein>
    <submittedName>
        <fullName evidence="2">Uncharacterized protein</fullName>
    </submittedName>
</protein>
<proteinExistence type="predicted"/>
<evidence type="ECO:0000313" key="2">
    <source>
        <dbReference type="EMBL" id="GMN53149.1"/>
    </source>
</evidence>
<evidence type="ECO:0000256" key="1">
    <source>
        <dbReference type="SAM" id="MobiDB-lite"/>
    </source>
</evidence>
<dbReference type="EMBL" id="BTGU01000045">
    <property type="protein sequence ID" value="GMN53149.1"/>
    <property type="molecule type" value="Genomic_DNA"/>
</dbReference>
<reference evidence="2" key="1">
    <citation type="submission" date="2023-07" db="EMBL/GenBank/DDBJ databases">
        <title>draft genome sequence of fig (Ficus carica).</title>
        <authorList>
            <person name="Takahashi T."/>
            <person name="Nishimura K."/>
        </authorList>
    </citation>
    <scope>NUCLEOTIDE SEQUENCE</scope>
</reference>
<dbReference type="Proteomes" id="UP001187192">
    <property type="component" value="Unassembled WGS sequence"/>
</dbReference>
<sequence length="132" mass="14096">MASPPPPSPLPHSSVALPSLSFFRHRHPLFPSRPHSHCCGSIHARDTSSGVTPTASPSPRSQARDPRRVNLAHVPSLSDPSNTSQATNLSAQPARISGRILSQARVQFLQLGSIILGPKSESANHRPCIQPP</sequence>
<feature type="compositionally biased region" description="Polar residues" evidence="1">
    <location>
        <begin position="78"/>
        <end position="91"/>
    </location>
</feature>
<keyword evidence="3" id="KW-1185">Reference proteome</keyword>